<dbReference type="Gene3D" id="3.40.50.300">
    <property type="entry name" value="P-loop containing nucleotide triphosphate hydrolases"/>
    <property type="match status" value="2"/>
</dbReference>
<dbReference type="InterPro" id="IPR027417">
    <property type="entry name" value="P-loop_NTPase"/>
</dbReference>
<accession>A0ABN2TF21</accession>
<feature type="domain" description="Helicase C-terminal" evidence="5">
    <location>
        <begin position="875"/>
        <end position="1055"/>
    </location>
</feature>
<reference evidence="6 7" key="1">
    <citation type="journal article" date="2019" name="Int. J. Syst. Evol. Microbiol.">
        <title>The Global Catalogue of Microorganisms (GCM) 10K type strain sequencing project: providing services to taxonomists for standard genome sequencing and annotation.</title>
        <authorList>
            <consortium name="The Broad Institute Genomics Platform"/>
            <consortium name="The Broad Institute Genome Sequencing Center for Infectious Disease"/>
            <person name="Wu L."/>
            <person name="Ma J."/>
        </authorList>
    </citation>
    <scope>NUCLEOTIDE SEQUENCE [LARGE SCALE GENOMIC DNA]</scope>
    <source>
        <strain evidence="6 7">JCM 16013</strain>
    </source>
</reference>
<name>A0ABN2TF21_9ACTN</name>
<comment type="caution">
    <text evidence="6">The sequence shown here is derived from an EMBL/GenBank/DDBJ whole genome shotgun (WGS) entry which is preliminary data.</text>
</comment>
<proteinExistence type="predicted"/>
<dbReference type="PANTHER" id="PTHR47957">
    <property type="entry name" value="ATP-DEPENDENT HELICASE HRQ1"/>
    <property type="match status" value="1"/>
</dbReference>
<dbReference type="SMART" id="SM00487">
    <property type="entry name" value="DEXDc"/>
    <property type="match status" value="1"/>
</dbReference>
<evidence type="ECO:0000259" key="4">
    <source>
        <dbReference type="PROSITE" id="PS51192"/>
    </source>
</evidence>
<evidence type="ECO:0000256" key="1">
    <source>
        <dbReference type="ARBA" id="ARBA00022741"/>
    </source>
</evidence>
<keyword evidence="6" id="KW-0378">Hydrolase</keyword>
<dbReference type="Pfam" id="PF00270">
    <property type="entry name" value="DEAD"/>
    <property type="match status" value="1"/>
</dbReference>
<keyword evidence="6" id="KW-0347">Helicase</keyword>
<dbReference type="InterPro" id="IPR011545">
    <property type="entry name" value="DEAD/DEAH_box_helicase_dom"/>
</dbReference>
<evidence type="ECO:0000313" key="6">
    <source>
        <dbReference type="EMBL" id="GAA2007260.1"/>
    </source>
</evidence>
<organism evidence="6 7">
    <name type="scientific">Catenulispora subtropica</name>
    <dbReference type="NCBI Taxonomy" id="450798"/>
    <lineage>
        <taxon>Bacteria</taxon>
        <taxon>Bacillati</taxon>
        <taxon>Actinomycetota</taxon>
        <taxon>Actinomycetes</taxon>
        <taxon>Catenulisporales</taxon>
        <taxon>Catenulisporaceae</taxon>
        <taxon>Catenulispora</taxon>
    </lineage>
</organism>
<sequence length="1583" mass="169475">MDPLATSGLIADTYRRYLRSLLPVREPALAAALAAEIEASPLLTKGPLVEATPPYRTGASLRDLIGEGVLDPGFARLDSAALPLDRPLYAHQEAALRKVHAGRNLVVATGTGSGKTESFLLPVLSALAAEHSARTLGPGVRALLLYPMNALANDQLRRLRRLLAATPEITFGRYTGETPEQARAGADQFEALNPGEPRLPNELLSRQEMRAEPPHLLLTNYAMLEYLLLRPADLELFEGAHGGSWRFVVLDEAHVYDGAKAEEVGMLLRRLRHRVSAGRRLQAIATSATVGDRPEAVAAFASNLFDLPFEWEPEDAARQDLVTAQRVPIPAGPYWGPLDAAAYRALADAPDAGAELLRLSAEATHVGEASTVLAHERTMAEARAALAAGPRPFGELADVTGLGLDGLAALVAVGGRVRDASGTPVLSARYHLFARATEGAFTCLTPDGPHVCLGRRERCDRCAGTVFEFGSCQRCGAVHLVGTVEADGGEVFSPRIAGAERRTWLLVEDGPDAAQEGDGTDTADEDDETLDETKRTRDGDESALLCTRCGRLGRAAGAGGTGPGCACGTAAARRVRRLKTSSGSPSGCGACGARGAGTIRQFESGNEASAAVLTTAFYTALPAEEGKADRPGGGRKLLTFSDSRQAAAFFAPYLESSHASVRRRRLILAGLETATARDTVVSVDDLIEATAGAAASAGTFTRRDSRQQRRREVGRWVLRELVALDERHSLEGLGLMRVGLGREPSWSPPAPLLDLGLTADEAWALLTELLRTLRLQGALTMPEDVDPADEFFDPRRGPVYVRGDGAEARLKVLSWVPTKGVNRRLDYLRRLLMVLSPPGGADARELLAGCWRYLTALPEGWLTAALVPQLGRVRQVDHTWLTIASGTGGGIFRCDRCRRIAVSTVRGVCPTLRCSGALLPADPEEDEHYRVLYQNTAPIPLVAREHTAQWTPLEAADIQQRFLAGEVNVLSCSTTFELGVDVGELSGVVLRNMPPSTANYIQRAGRAGRRAASAALVLTYAQRRSHDLSRFAAPEQMIAGQLRAPYVPLGNARIDRRHAHSVALAAFFRHAKESWGETYKSAGAFFLRDPDDKAGEAPYTRIRSFLTPVPGDVRETLEAVLPPSVRKEIGVEDGSWVEQLAAHLEQVAAELAHDVALFEERRTEAFAKRRSDVAARFERSVNTVTRRSLIGFLANRNILPKYGFPVDTVDLRTAHCDSPVGARLELSRDLAVAIHEYAPGAEVVAGGVLWRSGGVYRLPGRELISRRYLVCRECGHYREGGDELEPACPACGHPADGPVREYLVPEFGFVAEHRTGKPSGTPPSRSWSGGTHIVSLGEDPAETRWRSAGGAVAWCRSGSRGRLVTVSEGPNGGGYLICAWCGWGTPNERKTPKNHNDPLRGKTCTGPLQWRSLAHGYETDILALTFDAPGSTGTDRRLSLLYALLEGASTGLEISRDDIDGALHAGASGPGGRDGLVIFDTVPGGAGGAGRIGAHLDVVAAAARERLSACDCGPETSCYGCLRNRRNEHHHERLARGAALESLEALAGLAPDGDRDLDAASPVMVANSANVRGAAAASGRMAG</sequence>
<evidence type="ECO:0000313" key="7">
    <source>
        <dbReference type="Proteomes" id="UP001499854"/>
    </source>
</evidence>
<protein>
    <submittedName>
        <fullName evidence="6">DEAD/DEAH box helicase</fullName>
    </submittedName>
</protein>
<evidence type="ECO:0000256" key="3">
    <source>
        <dbReference type="SAM" id="MobiDB-lite"/>
    </source>
</evidence>
<feature type="compositionally biased region" description="Acidic residues" evidence="3">
    <location>
        <begin position="518"/>
        <end position="530"/>
    </location>
</feature>
<dbReference type="PROSITE" id="PS51192">
    <property type="entry name" value="HELICASE_ATP_BIND_1"/>
    <property type="match status" value="1"/>
</dbReference>
<dbReference type="Proteomes" id="UP001499854">
    <property type="component" value="Unassembled WGS sequence"/>
</dbReference>
<keyword evidence="1" id="KW-0547">Nucleotide-binding</keyword>
<dbReference type="GO" id="GO:0004386">
    <property type="term" value="F:helicase activity"/>
    <property type="evidence" value="ECO:0007669"/>
    <property type="project" value="UniProtKB-KW"/>
</dbReference>
<dbReference type="RefSeq" id="WP_344663107.1">
    <property type="nucleotide sequence ID" value="NZ_BAAAQM010000096.1"/>
</dbReference>
<dbReference type="EMBL" id="BAAAQM010000096">
    <property type="protein sequence ID" value="GAA2007260.1"/>
    <property type="molecule type" value="Genomic_DNA"/>
</dbReference>
<feature type="region of interest" description="Disordered" evidence="3">
    <location>
        <begin position="509"/>
        <end position="537"/>
    </location>
</feature>
<dbReference type="SMART" id="SM00490">
    <property type="entry name" value="HELICc"/>
    <property type="match status" value="1"/>
</dbReference>
<evidence type="ECO:0000256" key="2">
    <source>
        <dbReference type="ARBA" id="ARBA00022840"/>
    </source>
</evidence>
<keyword evidence="2" id="KW-0067">ATP-binding</keyword>
<dbReference type="Pfam" id="PF00271">
    <property type="entry name" value="Helicase_C"/>
    <property type="match status" value="1"/>
</dbReference>
<dbReference type="InterPro" id="IPR014001">
    <property type="entry name" value="Helicase_ATP-bd"/>
</dbReference>
<dbReference type="Pfam" id="PF09369">
    <property type="entry name" value="MZB"/>
    <property type="match status" value="1"/>
</dbReference>
<gene>
    <name evidence="6" type="ORF">GCM10009838_86970</name>
</gene>
<feature type="domain" description="Helicase ATP-binding" evidence="4">
    <location>
        <begin position="96"/>
        <end position="308"/>
    </location>
</feature>
<evidence type="ECO:0000259" key="5">
    <source>
        <dbReference type="PROSITE" id="PS51194"/>
    </source>
</evidence>
<dbReference type="SUPFAM" id="SSF52540">
    <property type="entry name" value="P-loop containing nucleoside triphosphate hydrolases"/>
    <property type="match status" value="2"/>
</dbReference>
<dbReference type="PANTHER" id="PTHR47957:SF3">
    <property type="entry name" value="ATP-DEPENDENT HELICASE HRQ1"/>
    <property type="match status" value="1"/>
</dbReference>
<dbReference type="InterPro" id="IPR001650">
    <property type="entry name" value="Helicase_C-like"/>
</dbReference>
<keyword evidence="7" id="KW-1185">Reference proteome</keyword>
<dbReference type="PROSITE" id="PS51194">
    <property type="entry name" value="HELICASE_CTER"/>
    <property type="match status" value="1"/>
</dbReference>
<dbReference type="InterPro" id="IPR018973">
    <property type="entry name" value="MZB"/>
</dbReference>